<dbReference type="Gene3D" id="3.20.20.450">
    <property type="entry name" value="EAL domain"/>
    <property type="match status" value="1"/>
</dbReference>
<organism evidence="2 3">
    <name type="scientific">Vibrio ouci</name>
    <dbReference type="NCBI Taxonomy" id="2499078"/>
    <lineage>
        <taxon>Bacteria</taxon>
        <taxon>Pseudomonadati</taxon>
        <taxon>Pseudomonadota</taxon>
        <taxon>Gammaproteobacteria</taxon>
        <taxon>Vibrionales</taxon>
        <taxon>Vibrionaceae</taxon>
        <taxon>Vibrio</taxon>
    </lineage>
</organism>
<dbReference type="PANTHER" id="PTHR33525">
    <property type="match status" value="1"/>
</dbReference>
<dbReference type="SMART" id="SM00052">
    <property type="entry name" value="EAL"/>
    <property type="match status" value="1"/>
</dbReference>
<dbReference type="EMBL" id="SATR01000041">
    <property type="protein sequence ID" value="TFH89883.1"/>
    <property type="molecule type" value="Genomic_DNA"/>
</dbReference>
<protein>
    <submittedName>
        <fullName evidence="2">EAL domain-containing protein</fullName>
    </submittedName>
</protein>
<dbReference type="OrthoDB" id="9804751at2"/>
<evidence type="ECO:0000313" key="2">
    <source>
        <dbReference type="EMBL" id="TFH89883.1"/>
    </source>
</evidence>
<dbReference type="Proteomes" id="UP000297753">
    <property type="component" value="Unassembled WGS sequence"/>
</dbReference>
<dbReference type="SUPFAM" id="SSF109604">
    <property type="entry name" value="HD-domain/PDEase-like"/>
    <property type="match status" value="1"/>
</dbReference>
<reference evidence="2 3" key="1">
    <citation type="submission" date="2019-01" db="EMBL/GenBank/DDBJ databases">
        <title>Vibrio BEI176 sp. nov, a marine bacterium isolated from China: eastern marignal seas.</title>
        <authorList>
            <person name="Li B."/>
        </authorList>
    </citation>
    <scope>NUCLEOTIDE SEQUENCE [LARGE SCALE GENOMIC DNA]</scope>
    <source>
        <strain evidence="2 3">BEI176</strain>
    </source>
</reference>
<comment type="caution">
    <text evidence="2">The sequence shown here is derived from an EMBL/GenBank/DDBJ whole genome shotgun (WGS) entry which is preliminary data.</text>
</comment>
<gene>
    <name evidence="2" type="ORF">ELS82_19795</name>
</gene>
<dbReference type="InterPro" id="IPR052340">
    <property type="entry name" value="RNase_Y/CdgJ"/>
</dbReference>
<dbReference type="Pfam" id="PF00563">
    <property type="entry name" value="EAL"/>
    <property type="match status" value="1"/>
</dbReference>
<dbReference type="Pfam" id="PF08668">
    <property type="entry name" value="HDOD"/>
    <property type="match status" value="1"/>
</dbReference>
<feature type="domain" description="HDOD" evidence="1">
    <location>
        <begin position="206"/>
        <end position="393"/>
    </location>
</feature>
<evidence type="ECO:0000259" key="1">
    <source>
        <dbReference type="PROSITE" id="PS51833"/>
    </source>
</evidence>
<proteinExistence type="predicted"/>
<dbReference type="InterPro" id="IPR035919">
    <property type="entry name" value="EAL_sf"/>
</dbReference>
<dbReference type="InterPro" id="IPR001633">
    <property type="entry name" value="EAL_dom"/>
</dbReference>
<dbReference type="PIRSF" id="PIRSF003180">
    <property type="entry name" value="DiGMPpdiest_YuxH"/>
    <property type="match status" value="1"/>
</dbReference>
<dbReference type="InterPro" id="IPR014408">
    <property type="entry name" value="dGMP_Pdiesterase_EAL/HD-GYP"/>
</dbReference>
<dbReference type="InterPro" id="IPR013976">
    <property type="entry name" value="HDOD"/>
</dbReference>
<evidence type="ECO:0000313" key="3">
    <source>
        <dbReference type="Proteomes" id="UP000297753"/>
    </source>
</evidence>
<dbReference type="PANTHER" id="PTHR33525:SF4">
    <property type="entry name" value="CYCLIC DI-GMP PHOSPHODIESTERASE CDGJ"/>
    <property type="match status" value="1"/>
</dbReference>
<dbReference type="Gene3D" id="1.10.3210.10">
    <property type="entry name" value="Hypothetical protein af1432"/>
    <property type="match status" value="1"/>
</dbReference>
<name>A0A4Y8WB80_9VIBR</name>
<accession>A0A4Y8WB80</accession>
<dbReference type="SUPFAM" id="SSF141868">
    <property type="entry name" value="EAL domain-like"/>
    <property type="match status" value="1"/>
</dbReference>
<dbReference type="PROSITE" id="PS51833">
    <property type="entry name" value="HDOD"/>
    <property type="match status" value="1"/>
</dbReference>
<keyword evidence="3" id="KW-1185">Reference proteome</keyword>
<sequence>MPQRIKETYVARQPILNAKRQTLGYELLFRDGEKNSYPAHIDPNRATYRLIVENFLSIGSNPTLSASRCFINFPHESLVRLLPLSLPKERIVVEVLETCTPNDELLEAIKQLYAHGYLIALDDFVYSPEWERFLPFVHIVKIDIMAMGLEQACIMVKELKAKSSKRKFLAERVESEAEYLATRSAGFSFFQGYFFSKPEIVRQRYLSPEQLIAMELFREVCQPEADFLKVEAIVAKDVALSYKLLRFVNTMSDRIEVPISSFRQALVYLGQDKLKMFVSLAVASFVAVNKPKELYTLSLQRAQFFMLMAHDNPFSQFREQAFLIGLFSLLDALLDVSLQELVEQLPLCSGIKQALLNREGPYGLLLQLEECYEKADWLGVEAACQQLNVSVNDVMPRISQAQRWSQELNTII</sequence>
<dbReference type="AlphaFoldDB" id="A0A4Y8WB80"/>